<comment type="cofactor">
    <cofactor evidence="2">
        <name>Mg(2+)</name>
        <dbReference type="ChEBI" id="CHEBI:18420"/>
    </cofactor>
</comment>
<evidence type="ECO:0000256" key="16">
    <source>
        <dbReference type="ARBA" id="ARBA00078183"/>
    </source>
</evidence>
<comment type="function">
    <text evidence="14">Decapping metalloenzyme that catalyzes the cleavage of the cap structure on mRNAs. Removes the 7-methyl guanine cap structure from mRNA molecules, yielding a 5'-phosphorylated mRNA fragment and 7m-GDP. Necessary for the degradation of mRNAs, both in normal mRNA turnover and in nonsense-mediated mRNA decay. Plays a role in replication-dependent histone mRNA degradation. Has higher activity towards mRNAs that lack a poly(A) tail. Has no activity towards a cap structure lacking an RNA moiety. The presence of a N(6)-methyladenosine methylation at the second transcribed position of mRNAs (N(6),2'-O-dimethyladenosine cap; m6A(m)) provides resistance to DCP2-mediated decapping. Blocks autophagy in nutrient-rich conditions by repressing the expression of ATG-related genes through degradation of their transcripts.</text>
</comment>
<comment type="catalytic activity">
    <reaction evidence="13">
        <text>a 5'-end (N(7)-methyl 5'-triphosphoguanosine)-ribonucleoside in mRNA + H2O = N(7)-methyl-GDP + a 5'-end phospho-ribonucleoside in mRNA + 2 H(+)</text>
        <dbReference type="Rhea" id="RHEA:67484"/>
        <dbReference type="Rhea" id="RHEA-COMP:15692"/>
        <dbReference type="Rhea" id="RHEA-COMP:17167"/>
        <dbReference type="ChEBI" id="CHEBI:15377"/>
        <dbReference type="ChEBI" id="CHEBI:15378"/>
        <dbReference type="ChEBI" id="CHEBI:63714"/>
        <dbReference type="ChEBI" id="CHEBI:138282"/>
        <dbReference type="ChEBI" id="CHEBI:156461"/>
        <dbReference type="EC" id="3.6.1.62"/>
    </reaction>
    <physiologicalReaction direction="left-to-right" evidence="13">
        <dbReference type="Rhea" id="RHEA:67485"/>
    </physiologicalReaction>
</comment>
<dbReference type="SMART" id="SM01125">
    <property type="entry name" value="DCP2"/>
    <property type="match status" value="1"/>
</dbReference>
<evidence type="ECO:0000256" key="11">
    <source>
        <dbReference type="ARBA" id="ARBA00023211"/>
    </source>
</evidence>
<accession>A0A8X6Y314</accession>
<evidence type="ECO:0000256" key="3">
    <source>
        <dbReference type="ARBA" id="ARBA00004123"/>
    </source>
</evidence>
<reference evidence="19" key="1">
    <citation type="submission" date="2020-08" db="EMBL/GenBank/DDBJ databases">
        <title>Multicomponent nature underlies the extraordinary mechanical properties of spider dragline silk.</title>
        <authorList>
            <person name="Kono N."/>
            <person name="Nakamura H."/>
            <person name="Mori M."/>
            <person name="Yoshida Y."/>
            <person name="Ohtoshi R."/>
            <person name="Malay A.D."/>
            <person name="Moran D.A.P."/>
            <person name="Tomita M."/>
            <person name="Numata K."/>
            <person name="Arakawa K."/>
        </authorList>
    </citation>
    <scope>NUCLEOTIDE SEQUENCE</scope>
</reference>
<dbReference type="GO" id="GO:0005634">
    <property type="term" value="C:nucleus"/>
    <property type="evidence" value="ECO:0007669"/>
    <property type="project" value="UniProtKB-SubCell"/>
</dbReference>
<dbReference type="SUPFAM" id="SSF140586">
    <property type="entry name" value="Dcp2 domain-like"/>
    <property type="match status" value="1"/>
</dbReference>
<keyword evidence="20" id="KW-1185">Reference proteome</keyword>
<evidence type="ECO:0000256" key="10">
    <source>
        <dbReference type="ARBA" id="ARBA00022884"/>
    </source>
</evidence>
<dbReference type="InterPro" id="IPR036189">
    <property type="entry name" value="DCP2_BoxA_sf"/>
</dbReference>
<evidence type="ECO:0000256" key="1">
    <source>
        <dbReference type="ARBA" id="ARBA00001936"/>
    </source>
</evidence>
<feature type="compositionally biased region" description="Basic and acidic residues" evidence="17">
    <location>
        <begin position="470"/>
        <end position="488"/>
    </location>
</feature>
<dbReference type="Gene3D" id="1.10.10.1050">
    <property type="entry name" value="Dcp2, box A domain"/>
    <property type="match status" value="1"/>
</dbReference>
<organism evidence="19 20">
    <name type="scientific">Trichonephila inaurata madagascariensis</name>
    <dbReference type="NCBI Taxonomy" id="2747483"/>
    <lineage>
        <taxon>Eukaryota</taxon>
        <taxon>Metazoa</taxon>
        <taxon>Ecdysozoa</taxon>
        <taxon>Arthropoda</taxon>
        <taxon>Chelicerata</taxon>
        <taxon>Arachnida</taxon>
        <taxon>Araneae</taxon>
        <taxon>Araneomorphae</taxon>
        <taxon>Entelegynae</taxon>
        <taxon>Araneoidea</taxon>
        <taxon>Nephilidae</taxon>
        <taxon>Trichonephila</taxon>
        <taxon>Trichonephila inaurata</taxon>
    </lineage>
</organism>
<dbReference type="EMBL" id="BMAV01014772">
    <property type="protein sequence ID" value="GFY63422.1"/>
    <property type="molecule type" value="Genomic_DNA"/>
</dbReference>
<gene>
    <name evidence="19" type="primary">Dcp2</name>
    <name evidence="19" type="ORF">TNIN_185391</name>
</gene>
<sequence>MFLVENRNLDVPVIDYRATVNLRKRVRYRQKLLNDLRHRFRKEYLGLLIQNKNKKGPLSELRLGEIVLIGDDIKKWMHWPLAKVIRLIPGKDGKIRTVELMTRTGTMLLSIQRVYPLEVHDMLSDSNDSSSILPRNLVVYIRKKKLTKELVFDSLNTMAESRKNPIPNDLLNDLSSRFIINVPEEERVDLIRLCFQIELAHWFYLDFYCEEDTKLPKIALKDFIRIIFGHIPFLQKYNSLEVDSIIIDWREYKKAVPTYGAILLDEELKNVLLVQSFVYKTSWGFPKGKVNKDELPHHCAIREVLEETGFDITDLLDKEAYLEHYFNDQLIRLYIITGIPVDAKFQPKTRNEIKGCEWFSVNQLVAARKDPTSKTTLCAKNFFMVMPFVKQLRKWISAKQSVANQEKILHSHEIDKHLLKQQQLLYAQMTKSDYARYVENTSPAESRNFRQQHKSNYSPPPRMLRQRNAKHGDSEKKKNSSLTDDKVMTHSKYTKKAPGESSKSEKNVGSSKNSFIVGEDGFYPISKTWINFSLDCEALVATFNINLRKTSSSVYTLS</sequence>
<comment type="cofactor">
    <cofactor evidence="1">
        <name>Mn(2+)</name>
        <dbReference type="ChEBI" id="CHEBI:29035"/>
    </cofactor>
</comment>
<dbReference type="AlphaFoldDB" id="A0A8X6Y314"/>
<dbReference type="InterPro" id="IPR044099">
    <property type="entry name" value="Dcp2_NUDIX"/>
</dbReference>
<dbReference type="PROSITE" id="PS00893">
    <property type="entry name" value="NUDIX_BOX"/>
    <property type="match status" value="1"/>
</dbReference>
<evidence type="ECO:0000256" key="14">
    <source>
        <dbReference type="ARBA" id="ARBA00060003"/>
    </source>
</evidence>
<dbReference type="InterPro" id="IPR040676">
    <property type="entry name" value="DUF5641"/>
</dbReference>
<dbReference type="FunFam" id="3.90.79.10:FF:000003">
    <property type="entry name" value="M7GpppN-mRNA hydrolase isoform 2"/>
    <property type="match status" value="1"/>
</dbReference>
<evidence type="ECO:0000256" key="15">
    <source>
        <dbReference type="ARBA" id="ARBA00068566"/>
    </source>
</evidence>
<evidence type="ECO:0000256" key="5">
    <source>
        <dbReference type="ARBA" id="ARBA00005279"/>
    </source>
</evidence>
<keyword evidence="10" id="KW-0694">RNA-binding</keyword>
<evidence type="ECO:0000313" key="19">
    <source>
        <dbReference type="EMBL" id="GFY63422.1"/>
    </source>
</evidence>
<evidence type="ECO:0000256" key="8">
    <source>
        <dbReference type="ARBA" id="ARBA00022723"/>
    </source>
</evidence>
<dbReference type="Gene3D" id="3.90.79.10">
    <property type="entry name" value="Nucleoside Triphosphate Pyrophosphohydrolase"/>
    <property type="match status" value="1"/>
</dbReference>
<dbReference type="Pfam" id="PF05026">
    <property type="entry name" value="DCP2"/>
    <property type="match status" value="1"/>
</dbReference>
<feature type="region of interest" description="Disordered" evidence="17">
    <location>
        <begin position="442"/>
        <end position="511"/>
    </location>
</feature>
<evidence type="ECO:0000313" key="20">
    <source>
        <dbReference type="Proteomes" id="UP000886998"/>
    </source>
</evidence>
<evidence type="ECO:0000256" key="13">
    <source>
        <dbReference type="ARBA" id="ARBA00047661"/>
    </source>
</evidence>
<dbReference type="GO" id="GO:0000290">
    <property type="term" value="P:deadenylation-dependent decapping of nuclear-transcribed mRNA"/>
    <property type="evidence" value="ECO:0007669"/>
    <property type="project" value="InterPro"/>
</dbReference>
<dbReference type="InterPro" id="IPR015797">
    <property type="entry name" value="NUDIX_hydrolase-like_dom_sf"/>
</dbReference>
<keyword evidence="7" id="KW-0597">Phosphoprotein</keyword>
<dbReference type="InterPro" id="IPR007722">
    <property type="entry name" value="DCP2_BoxA"/>
</dbReference>
<keyword evidence="9 19" id="KW-0378">Hydrolase</keyword>
<dbReference type="PANTHER" id="PTHR23114">
    <property type="entry name" value="M7GPPPN-MRNA HYDROLASE"/>
    <property type="match status" value="1"/>
</dbReference>
<evidence type="ECO:0000256" key="2">
    <source>
        <dbReference type="ARBA" id="ARBA00001946"/>
    </source>
</evidence>
<keyword evidence="6" id="KW-0963">Cytoplasm</keyword>
<dbReference type="Pfam" id="PF18701">
    <property type="entry name" value="DUF5641"/>
    <property type="match status" value="1"/>
</dbReference>
<protein>
    <recommendedName>
        <fullName evidence="15">m7GpppN-mRNA hydrolase</fullName>
    </recommendedName>
    <alternativeName>
        <fullName evidence="16">mRNA-decapping enzyme 2</fullName>
    </alternativeName>
</protein>
<dbReference type="GO" id="GO:0030145">
    <property type="term" value="F:manganese ion binding"/>
    <property type="evidence" value="ECO:0007669"/>
    <property type="project" value="InterPro"/>
</dbReference>
<evidence type="ECO:0000256" key="12">
    <source>
        <dbReference type="ARBA" id="ARBA00023242"/>
    </source>
</evidence>
<evidence type="ECO:0000256" key="6">
    <source>
        <dbReference type="ARBA" id="ARBA00022490"/>
    </source>
</evidence>
<dbReference type="Proteomes" id="UP000886998">
    <property type="component" value="Unassembled WGS sequence"/>
</dbReference>
<proteinExistence type="inferred from homology"/>
<feature type="domain" description="Nudix hydrolase" evidence="18">
    <location>
        <begin position="254"/>
        <end position="384"/>
    </location>
</feature>
<dbReference type="FunFam" id="1.10.10.1050:FF:000001">
    <property type="entry name" value="M7GpppN-mRNA hydrolase isoform 2"/>
    <property type="match status" value="1"/>
</dbReference>
<keyword evidence="8" id="KW-0479">Metal-binding</keyword>
<dbReference type="GO" id="GO:0000184">
    <property type="term" value="P:nuclear-transcribed mRNA catabolic process, nonsense-mediated decay"/>
    <property type="evidence" value="ECO:0007669"/>
    <property type="project" value="InterPro"/>
</dbReference>
<comment type="caution">
    <text evidence="19">The sequence shown here is derived from an EMBL/GenBank/DDBJ whole genome shotgun (WGS) entry which is preliminary data.</text>
</comment>
<keyword evidence="11" id="KW-0464">Manganese</keyword>
<evidence type="ECO:0000256" key="9">
    <source>
        <dbReference type="ARBA" id="ARBA00022801"/>
    </source>
</evidence>
<dbReference type="GO" id="GO:0140933">
    <property type="term" value="F:5'-(N(7)-methylguanosine 5'-triphospho)-[mRNA] hydrolase activity"/>
    <property type="evidence" value="ECO:0007669"/>
    <property type="project" value="UniProtKB-EC"/>
</dbReference>
<dbReference type="SUPFAM" id="SSF55811">
    <property type="entry name" value="Nudix"/>
    <property type="match status" value="1"/>
</dbReference>
<evidence type="ECO:0000256" key="7">
    <source>
        <dbReference type="ARBA" id="ARBA00022553"/>
    </source>
</evidence>
<comment type="similarity">
    <text evidence="5">Belongs to the Nudix hydrolase family. DCP2 subfamily.</text>
</comment>
<dbReference type="InterPro" id="IPR000086">
    <property type="entry name" value="NUDIX_hydrolase_dom"/>
</dbReference>
<comment type="subcellular location">
    <subcellularLocation>
        <location evidence="4">Cytoplasm</location>
        <location evidence="4">P-body</location>
    </subcellularLocation>
    <subcellularLocation>
        <location evidence="3">Nucleus</location>
    </subcellularLocation>
</comment>
<evidence type="ECO:0000259" key="18">
    <source>
        <dbReference type="PROSITE" id="PS51462"/>
    </source>
</evidence>
<dbReference type="PROSITE" id="PS51462">
    <property type="entry name" value="NUDIX"/>
    <property type="match status" value="1"/>
</dbReference>
<dbReference type="OrthoDB" id="18996at2759"/>
<name>A0A8X6Y314_9ARAC</name>
<evidence type="ECO:0000256" key="17">
    <source>
        <dbReference type="SAM" id="MobiDB-lite"/>
    </source>
</evidence>
<dbReference type="Pfam" id="PF00293">
    <property type="entry name" value="NUDIX"/>
    <property type="match status" value="1"/>
</dbReference>
<dbReference type="GO" id="GO:0000932">
    <property type="term" value="C:P-body"/>
    <property type="evidence" value="ECO:0007669"/>
    <property type="project" value="UniProtKB-SubCell"/>
</dbReference>
<evidence type="ECO:0000256" key="4">
    <source>
        <dbReference type="ARBA" id="ARBA00004201"/>
    </source>
</evidence>
<dbReference type="InterPro" id="IPR020084">
    <property type="entry name" value="NUDIX_hydrolase_CS"/>
</dbReference>
<dbReference type="PANTHER" id="PTHR23114:SF17">
    <property type="entry name" value="M7GPPPN-MRNA HYDROLASE"/>
    <property type="match status" value="1"/>
</dbReference>
<keyword evidence="12" id="KW-0539">Nucleus</keyword>
<dbReference type="GO" id="GO:0003723">
    <property type="term" value="F:RNA binding"/>
    <property type="evidence" value="ECO:0007669"/>
    <property type="project" value="UniProtKB-KW"/>
</dbReference>
<dbReference type="CDD" id="cd03672">
    <property type="entry name" value="NUDIX_Dcp2p_Nudt20"/>
    <property type="match status" value="1"/>
</dbReference>